<organism evidence="3 4">
    <name type="scientific">Lactobacillus kalixensis DSM 16043</name>
    <dbReference type="NCBI Taxonomy" id="1423763"/>
    <lineage>
        <taxon>Bacteria</taxon>
        <taxon>Bacillati</taxon>
        <taxon>Bacillota</taxon>
        <taxon>Bacilli</taxon>
        <taxon>Lactobacillales</taxon>
        <taxon>Lactobacillaceae</taxon>
        <taxon>Lactobacillus</taxon>
    </lineage>
</organism>
<feature type="compositionally biased region" description="Basic and acidic residues" evidence="1">
    <location>
        <begin position="61"/>
        <end position="71"/>
    </location>
</feature>
<dbReference type="PATRIC" id="fig|1423763.3.peg.600"/>
<dbReference type="STRING" id="1423763.FC46_GL000596"/>
<keyword evidence="2" id="KW-0812">Transmembrane</keyword>
<feature type="transmembrane region" description="Helical" evidence="2">
    <location>
        <begin position="192"/>
        <end position="217"/>
    </location>
</feature>
<sequence length="297" mass="32876">MEPNVNFCTNCGADLRKVQLDSATQSSHPGESIQSSESVLNSESQVTQKDSVVGSMTRSQYQEDTKEKAQSELKPNLVSEKAVNMWQWFVNSWKKPFAEQSAEKWYGWGTLLVENILLILGLYICINKYTQEQLGNYGDEAGAAVQSTISSFSTSVLFELFLYFVLTIAAMIAAAYYAHKFIYGQTENVFDFINRIVSCGNIAAILYVVSFLCLIIGSEDTLKLGLPLIGIAMLIFTLSVYTVVVGDNAPAVQDKFYGLLIVVIAQTLVIFILGKIFGNAVYNQIQQLVHTSISSLF</sequence>
<keyword evidence="4" id="KW-1185">Reference proteome</keyword>
<reference evidence="3 4" key="1">
    <citation type="journal article" date="2015" name="Genome Announc.">
        <title>Expanding the biotechnology potential of lactobacilli through comparative genomics of 213 strains and associated genera.</title>
        <authorList>
            <person name="Sun Z."/>
            <person name="Harris H.M."/>
            <person name="McCann A."/>
            <person name="Guo C."/>
            <person name="Argimon S."/>
            <person name="Zhang W."/>
            <person name="Yang X."/>
            <person name="Jeffery I.B."/>
            <person name="Cooney J.C."/>
            <person name="Kagawa T.F."/>
            <person name="Liu W."/>
            <person name="Song Y."/>
            <person name="Salvetti E."/>
            <person name="Wrobel A."/>
            <person name="Rasinkangas P."/>
            <person name="Parkhill J."/>
            <person name="Rea M.C."/>
            <person name="O'Sullivan O."/>
            <person name="Ritari J."/>
            <person name="Douillard F.P."/>
            <person name="Paul Ross R."/>
            <person name="Yang R."/>
            <person name="Briner A.E."/>
            <person name="Felis G.E."/>
            <person name="de Vos W.M."/>
            <person name="Barrangou R."/>
            <person name="Klaenhammer T.R."/>
            <person name="Caufield P.W."/>
            <person name="Cui Y."/>
            <person name="Zhang H."/>
            <person name="O'Toole P.W."/>
        </authorList>
    </citation>
    <scope>NUCLEOTIDE SEQUENCE [LARGE SCALE GENOMIC DNA]</scope>
    <source>
        <strain evidence="3 4">DSM 16043</strain>
    </source>
</reference>
<evidence type="ECO:0008006" key="5">
    <source>
        <dbReference type="Google" id="ProtNLM"/>
    </source>
</evidence>
<dbReference type="AlphaFoldDB" id="A0A0R1U8P1"/>
<proteinExistence type="predicted"/>
<protein>
    <recommendedName>
        <fullName evidence="5">Zinc ribbon domain-containing protein</fullName>
    </recommendedName>
</protein>
<feature type="transmembrane region" description="Helical" evidence="2">
    <location>
        <begin position="256"/>
        <end position="277"/>
    </location>
</feature>
<evidence type="ECO:0000313" key="4">
    <source>
        <dbReference type="Proteomes" id="UP000051036"/>
    </source>
</evidence>
<gene>
    <name evidence="3" type="ORF">FC46_GL000596</name>
</gene>
<accession>A0A0R1U8P1</accession>
<evidence type="ECO:0000313" key="3">
    <source>
        <dbReference type="EMBL" id="KRL89693.1"/>
    </source>
</evidence>
<feature type="compositionally biased region" description="Polar residues" evidence="1">
    <location>
        <begin position="21"/>
        <end position="60"/>
    </location>
</feature>
<dbReference type="EMBL" id="AZFM01000019">
    <property type="protein sequence ID" value="KRL89693.1"/>
    <property type="molecule type" value="Genomic_DNA"/>
</dbReference>
<dbReference type="Pfam" id="PF20214">
    <property type="entry name" value="DUF6574"/>
    <property type="match status" value="1"/>
</dbReference>
<keyword evidence="2" id="KW-0472">Membrane</keyword>
<feature type="transmembrane region" description="Helical" evidence="2">
    <location>
        <begin position="156"/>
        <end position="177"/>
    </location>
</feature>
<feature type="region of interest" description="Disordered" evidence="1">
    <location>
        <begin position="21"/>
        <end position="73"/>
    </location>
</feature>
<feature type="transmembrane region" description="Helical" evidence="2">
    <location>
        <begin position="105"/>
        <end position="126"/>
    </location>
</feature>
<dbReference type="Proteomes" id="UP000051036">
    <property type="component" value="Unassembled WGS sequence"/>
</dbReference>
<keyword evidence="2" id="KW-1133">Transmembrane helix</keyword>
<comment type="caution">
    <text evidence="3">The sequence shown here is derived from an EMBL/GenBank/DDBJ whole genome shotgun (WGS) entry which is preliminary data.</text>
</comment>
<dbReference type="InterPro" id="IPR046481">
    <property type="entry name" value="DUF6574"/>
</dbReference>
<evidence type="ECO:0000256" key="2">
    <source>
        <dbReference type="SAM" id="Phobius"/>
    </source>
</evidence>
<evidence type="ECO:0000256" key="1">
    <source>
        <dbReference type="SAM" id="MobiDB-lite"/>
    </source>
</evidence>
<feature type="transmembrane region" description="Helical" evidence="2">
    <location>
        <begin position="224"/>
        <end position="244"/>
    </location>
</feature>
<name>A0A0R1U8P1_9LACO</name>